<feature type="transmembrane region" description="Helical" evidence="2">
    <location>
        <begin position="14"/>
        <end position="34"/>
    </location>
</feature>
<proteinExistence type="inferred from homology"/>
<name>A0ABV7D2Y4_9PROT</name>
<dbReference type="RefSeq" id="WP_194214296.1">
    <property type="nucleotide sequence ID" value="NZ_CP061205.1"/>
</dbReference>
<comment type="similarity">
    <text evidence="1">Belongs to the YggT family.</text>
</comment>
<sequence>MVAVFWLINTVLDLFKFVLIAYVILSWLVAFNILNTHQQFVRSIMNFLSSLVEPAVRPIRRIIPPINGVDLSVLALFLLIAFVQILINTSIAPLFF</sequence>
<dbReference type="InterPro" id="IPR003425">
    <property type="entry name" value="CCB3/YggT"/>
</dbReference>
<protein>
    <submittedName>
        <fullName evidence="3">YggT family protein</fullName>
    </submittedName>
</protein>
<evidence type="ECO:0000256" key="1">
    <source>
        <dbReference type="ARBA" id="ARBA00010894"/>
    </source>
</evidence>
<organism evidence="3 4">
    <name type="scientific">Kordiimonas pumila</name>
    <dbReference type="NCBI Taxonomy" id="2161677"/>
    <lineage>
        <taxon>Bacteria</taxon>
        <taxon>Pseudomonadati</taxon>
        <taxon>Pseudomonadota</taxon>
        <taxon>Alphaproteobacteria</taxon>
        <taxon>Kordiimonadales</taxon>
        <taxon>Kordiimonadaceae</taxon>
        <taxon>Kordiimonas</taxon>
    </lineage>
</organism>
<dbReference type="Proteomes" id="UP001595444">
    <property type="component" value="Unassembled WGS sequence"/>
</dbReference>
<dbReference type="EMBL" id="JBHRSL010000003">
    <property type="protein sequence ID" value="MFC3051499.1"/>
    <property type="molecule type" value="Genomic_DNA"/>
</dbReference>
<dbReference type="Pfam" id="PF02325">
    <property type="entry name" value="CCB3_YggT"/>
    <property type="match status" value="1"/>
</dbReference>
<keyword evidence="2" id="KW-1133">Transmembrane helix</keyword>
<comment type="caution">
    <text evidence="3">The sequence shown here is derived from an EMBL/GenBank/DDBJ whole genome shotgun (WGS) entry which is preliminary data.</text>
</comment>
<accession>A0ABV7D2Y4</accession>
<dbReference type="PANTHER" id="PTHR33219">
    <property type="entry name" value="YLMG HOMOLOG PROTEIN 2, CHLOROPLASTIC"/>
    <property type="match status" value="1"/>
</dbReference>
<gene>
    <name evidence="3" type="ORF">ACFOKA_06245</name>
</gene>
<reference evidence="4" key="1">
    <citation type="journal article" date="2019" name="Int. J. Syst. Evol. Microbiol.">
        <title>The Global Catalogue of Microorganisms (GCM) 10K type strain sequencing project: providing services to taxonomists for standard genome sequencing and annotation.</title>
        <authorList>
            <consortium name="The Broad Institute Genomics Platform"/>
            <consortium name="The Broad Institute Genome Sequencing Center for Infectious Disease"/>
            <person name="Wu L."/>
            <person name="Ma J."/>
        </authorList>
    </citation>
    <scope>NUCLEOTIDE SEQUENCE [LARGE SCALE GENOMIC DNA]</scope>
    <source>
        <strain evidence="4">KCTC 62164</strain>
    </source>
</reference>
<feature type="transmembrane region" description="Helical" evidence="2">
    <location>
        <begin position="67"/>
        <end position="87"/>
    </location>
</feature>
<keyword evidence="4" id="KW-1185">Reference proteome</keyword>
<keyword evidence="2" id="KW-0472">Membrane</keyword>
<evidence type="ECO:0000313" key="4">
    <source>
        <dbReference type="Proteomes" id="UP001595444"/>
    </source>
</evidence>
<evidence type="ECO:0000256" key="2">
    <source>
        <dbReference type="SAM" id="Phobius"/>
    </source>
</evidence>
<keyword evidence="2" id="KW-0812">Transmembrane</keyword>
<dbReference type="PANTHER" id="PTHR33219:SF14">
    <property type="entry name" value="PROTEIN COFACTOR ASSEMBLY OF COMPLEX C SUBUNIT B CCB3, CHLOROPLASTIC-RELATED"/>
    <property type="match status" value="1"/>
</dbReference>
<evidence type="ECO:0000313" key="3">
    <source>
        <dbReference type="EMBL" id="MFC3051499.1"/>
    </source>
</evidence>